<accession>A0A8S3AW41</accession>
<feature type="coiled-coil region" evidence="1">
    <location>
        <begin position="26"/>
        <end position="67"/>
    </location>
</feature>
<name>A0A8S3AW41_9BILA</name>
<dbReference type="EMBL" id="CAJOBJ010136244">
    <property type="protein sequence ID" value="CAF4743376.1"/>
    <property type="molecule type" value="Genomic_DNA"/>
</dbReference>
<evidence type="ECO:0000313" key="3">
    <source>
        <dbReference type="EMBL" id="CAF4772991.1"/>
    </source>
</evidence>
<dbReference type="SUPFAM" id="SSF58022">
    <property type="entry name" value="XRCC4, C-terminal oligomerization domain"/>
    <property type="match status" value="1"/>
</dbReference>
<protein>
    <submittedName>
        <fullName evidence="3">Uncharacterized protein</fullName>
    </submittedName>
</protein>
<dbReference type="Proteomes" id="UP000681720">
    <property type="component" value="Unassembled WGS sequence"/>
</dbReference>
<feature type="non-terminal residue" evidence="3">
    <location>
        <position position="1"/>
    </location>
</feature>
<dbReference type="AlphaFoldDB" id="A0A8S3AW41"/>
<sequence length="68" mass="8111">TLENVDDINSIVDTILKLRQDHLRLTNELNLRNEDLHEENEKLLSNIQQQQIAINEYINMKDVLEKRL</sequence>
<dbReference type="Proteomes" id="UP000681967">
    <property type="component" value="Unassembled WGS sequence"/>
</dbReference>
<feature type="non-terminal residue" evidence="3">
    <location>
        <position position="68"/>
    </location>
</feature>
<reference evidence="3" key="1">
    <citation type="submission" date="2021-02" db="EMBL/GenBank/DDBJ databases">
        <authorList>
            <person name="Nowell W R."/>
        </authorList>
    </citation>
    <scope>NUCLEOTIDE SEQUENCE</scope>
</reference>
<evidence type="ECO:0000256" key="1">
    <source>
        <dbReference type="SAM" id="Coils"/>
    </source>
</evidence>
<comment type="caution">
    <text evidence="3">The sequence shown here is derived from an EMBL/GenBank/DDBJ whole genome shotgun (WGS) entry which is preliminary data.</text>
</comment>
<gene>
    <name evidence="3" type="ORF">BYL167_LOCUS46990</name>
    <name evidence="2" type="ORF">GIL414_LOCUS44830</name>
</gene>
<proteinExistence type="predicted"/>
<evidence type="ECO:0000313" key="2">
    <source>
        <dbReference type="EMBL" id="CAF4743376.1"/>
    </source>
</evidence>
<evidence type="ECO:0000313" key="4">
    <source>
        <dbReference type="Proteomes" id="UP000681967"/>
    </source>
</evidence>
<keyword evidence="1" id="KW-0175">Coiled coil</keyword>
<dbReference type="EMBL" id="CAJOBH010134057">
    <property type="protein sequence ID" value="CAF4772991.1"/>
    <property type="molecule type" value="Genomic_DNA"/>
</dbReference>
<organism evidence="3 4">
    <name type="scientific">Rotaria magnacalcarata</name>
    <dbReference type="NCBI Taxonomy" id="392030"/>
    <lineage>
        <taxon>Eukaryota</taxon>
        <taxon>Metazoa</taxon>
        <taxon>Spiralia</taxon>
        <taxon>Gnathifera</taxon>
        <taxon>Rotifera</taxon>
        <taxon>Eurotatoria</taxon>
        <taxon>Bdelloidea</taxon>
        <taxon>Philodinida</taxon>
        <taxon>Philodinidae</taxon>
        <taxon>Rotaria</taxon>
    </lineage>
</organism>